<dbReference type="Pfam" id="PF00285">
    <property type="entry name" value="Citrate_synt"/>
    <property type="match status" value="1"/>
</dbReference>
<protein>
    <recommendedName>
        <fullName evidence="7">Citrate synthase</fullName>
    </recommendedName>
</protein>
<dbReference type="Gene3D" id="1.10.580.10">
    <property type="entry name" value="Citrate Synthase, domain 1"/>
    <property type="match status" value="1"/>
</dbReference>
<gene>
    <name evidence="10" type="primary">prpC</name>
    <name evidence="10" type="ORF">HYS17_05745</name>
</gene>
<evidence type="ECO:0000256" key="2">
    <source>
        <dbReference type="ARBA" id="ARBA00010566"/>
    </source>
</evidence>
<dbReference type="GO" id="GO:0006099">
    <property type="term" value="P:tricarboxylic acid cycle"/>
    <property type="evidence" value="ECO:0007669"/>
    <property type="project" value="UniProtKB-UniPathway"/>
</dbReference>
<proteinExistence type="inferred from homology"/>
<keyword evidence="4 7" id="KW-0808">Transferase</keyword>
<dbReference type="InterPro" id="IPR016143">
    <property type="entry name" value="Citrate_synth-like_sm_a-sub"/>
</dbReference>
<dbReference type="PRINTS" id="PR00143">
    <property type="entry name" value="CITRTSNTHASE"/>
</dbReference>
<dbReference type="GO" id="GO:0036440">
    <property type="term" value="F:citrate synthase activity"/>
    <property type="evidence" value="ECO:0007669"/>
    <property type="project" value="UniProtKB-EC"/>
</dbReference>
<dbReference type="InterPro" id="IPR011278">
    <property type="entry name" value="2-MeCitrate/Citrate_synth_II"/>
</dbReference>
<dbReference type="SUPFAM" id="SSF48256">
    <property type="entry name" value="Citrate synthase"/>
    <property type="match status" value="1"/>
</dbReference>
<keyword evidence="3" id="KW-0816">Tricarboxylic acid cycle</keyword>
<feature type="active site" evidence="8">
    <location>
        <position position="319"/>
    </location>
</feature>
<evidence type="ECO:0000313" key="10">
    <source>
        <dbReference type="EMBL" id="QQG37263.1"/>
    </source>
</evidence>
<evidence type="ECO:0000256" key="5">
    <source>
        <dbReference type="ARBA" id="ARBA00049052"/>
    </source>
</evidence>
<dbReference type="InterPro" id="IPR024176">
    <property type="entry name" value="Citrate_synthase_bac-typ"/>
</dbReference>
<dbReference type="NCBIfam" id="TIGR01800">
    <property type="entry name" value="cit_synth_II"/>
    <property type="match status" value="1"/>
</dbReference>
<dbReference type="EMBL" id="CP066681">
    <property type="protein sequence ID" value="QQG37263.1"/>
    <property type="molecule type" value="Genomic_DNA"/>
</dbReference>
<comment type="pathway">
    <text evidence="1">Carbohydrate metabolism; tricarboxylic acid cycle; isocitrate from oxaloacetate: step 1/2.</text>
</comment>
<dbReference type="FunFam" id="1.10.230.10:FF:000003">
    <property type="entry name" value="Citrate synthase"/>
    <property type="match status" value="1"/>
</dbReference>
<evidence type="ECO:0000256" key="4">
    <source>
        <dbReference type="ARBA" id="ARBA00022679"/>
    </source>
</evidence>
<dbReference type="GO" id="GO:0005975">
    <property type="term" value="P:carbohydrate metabolic process"/>
    <property type="evidence" value="ECO:0007669"/>
    <property type="project" value="TreeGrafter"/>
</dbReference>
<dbReference type="GO" id="GO:0005737">
    <property type="term" value="C:cytoplasm"/>
    <property type="evidence" value="ECO:0007669"/>
    <property type="project" value="InterPro"/>
</dbReference>
<accession>A0A7T5UJ17</accession>
<comment type="similarity">
    <text evidence="2 7 9">Belongs to the citrate synthase family.</text>
</comment>
<keyword evidence="10" id="KW-0012">Acyltransferase</keyword>
<dbReference type="InterPro" id="IPR019810">
    <property type="entry name" value="Citrate_synthase_AS"/>
</dbReference>
<comment type="catalytic activity">
    <reaction evidence="6">
        <text>oxaloacetate + acetyl-CoA + H2O = citrate + CoA + H(+)</text>
        <dbReference type="Rhea" id="RHEA:16845"/>
        <dbReference type="ChEBI" id="CHEBI:15377"/>
        <dbReference type="ChEBI" id="CHEBI:15378"/>
        <dbReference type="ChEBI" id="CHEBI:16452"/>
        <dbReference type="ChEBI" id="CHEBI:16947"/>
        <dbReference type="ChEBI" id="CHEBI:57287"/>
        <dbReference type="ChEBI" id="CHEBI:57288"/>
        <dbReference type="EC" id="2.3.3.16"/>
    </reaction>
</comment>
<dbReference type="PANTHER" id="PTHR11739">
    <property type="entry name" value="CITRATE SYNTHASE"/>
    <property type="match status" value="1"/>
</dbReference>
<dbReference type="Gene3D" id="1.10.230.10">
    <property type="entry name" value="Cytochrome P450-Terp, domain 2"/>
    <property type="match status" value="1"/>
</dbReference>
<evidence type="ECO:0000313" key="11">
    <source>
        <dbReference type="Proteomes" id="UP000595362"/>
    </source>
</evidence>
<dbReference type="GO" id="GO:0050440">
    <property type="term" value="F:2-methylcitrate synthase activity"/>
    <property type="evidence" value="ECO:0007669"/>
    <property type="project" value="UniProtKB-EC"/>
</dbReference>
<evidence type="ECO:0000256" key="7">
    <source>
        <dbReference type="PIRNR" id="PIRNR001369"/>
    </source>
</evidence>
<evidence type="ECO:0000256" key="3">
    <source>
        <dbReference type="ARBA" id="ARBA00022532"/>
    </source>
</evidence>
<dbReference type="Proteomes" id="UP000595362">
    <property type="component" value="Chromosome"/>
</dbReference>
<name>A0A7T5UJ17_9BACT</name>
<feature type="active site" evidence="8">
    <location>
        <position position="268"/>
    </location>
</feature>
<organism evidence="10 11">
    <name type="scientific">Micavibrio aeruginosavorus</name>
    <dbReference type="NCBI Taxonomy" id="349221"/>
    <lineage>
        <taxon>Bacteria</taxon>
        <taxon>Pseudomonadati</taxon>
        <taxon>Bdellovibrionota</taxon>
        <taxon>Bdellovibrionia</taxon>
        <taxon>Bdellovibrionales</taxon>
        <taxon>Pseudobdellovibrionaceae</taxon>
        <taxon>Micavibrio</taxon>
    </lineage>
</organism>
<evidence type="ECO:0000256" key="8">
    <source>
        <dbReference type="PIRSR" id="PIRSR001369-1"/>
    </source>
</evidence>
<reference evidence="10 11" key="1">
    <citation type="submission" date="2020-07" db="EMBL/GenBank/DDBJ databases">
        <title>Huge and variable diversity of episymbiotic CPR bacteria and DPANN archaea in groundwater ecosystems.</title>
        <authorList>
            <person name="He C.Y."/>
            <person name="Keren R."/>
            <person name="Whittaker M."/>
            <person name="Farag I.F."/>
            <person name="Doudna J."/>
            <person name="Cate J.H.D."/>
            <person name="Banfield J.F."/>
        </authorList>
    </citation>
    <scope>NUCLEOTIDE SEQUENCE [LARGE SCALE GENOMIC DNA]</scope>
    <source>
        <strain evidence="10">NC_groundwater_70_Ag_B-0.1um_54_66</strain>
    </source>
</reference>
<dbReference type="UniPathway" id="UPA00223">
    <property type="reaction ID" value="UER00717"/>
</dbReference>
<dbReference type="InterPro" id="IPR016142">
    <property type="entry name" value="Citrate_synth-like_lrg_a-sub"/>
</dbReference>
<dbReference type="AlphaFoldDB" id="A0A7T5UJ17"/>
<dbReference type="PANTHER" id="PTHR11739:SF25">
    <property type="entry name" value="CITRATE SYNTHASE-RELATED PROTEIN DDB_G0287281"/>
    <property type="match status" value="1"/>
</dbReference>
<dbReference type="PROSITE" id="PS00480">
    <property type="entry name" value="CITRATE_SYNTHASE"/>
    <property type="match status" value="1"/>
</dbReference>
<evidence type="ECO:0000256" key="1">
    <source>
        <dbReference type="ARBA" id="ARBA00004751"/>
    </source>
</evidence>
<dbReference type="InterPro" id="IPR036969">
    <property type="entry name" value="Citrate_synthase_sf"/>
</dbReference>
<dbReference type="NCBIfam" id="NF009006">
    <property type="entry name" value="PRK12351.1"/>
    <property type="match status" value="1"/>
</dbReference>
<evidence type="ECO:0000256" key="6">
    <source>
        <dbReference type="ARBA" id="ARBA00049288"/>
    </source>
</evidence>
<dbReference type="GO" id="GO:0019679">
    <property type="term" value="P:propionate metabolic process, methylcitrate cycle"/>
    <property type="evidence" value="ECO:0007669"/>
    <property type="project" value="TreeGrafter"/>
</dbReference>
<comment type="catalytic activity">
    <reaction evidence="5">
        <text>propanoyl-CoA + oxaloacetate + H2O = (2S,3S)-2-methylcitrate + CoA + H(+)</text>
        <dbReference type="Rhea" id="RHEA:23780"/>
        <dbReference type="ChEBI" id="CHEBI:15377"/>
        <dbReference type="ChEBI" id="CHEBI:15378"/>
        <dbReference type="ChEBI" id="CHEBI:16452"/>
        <dbReference type="ChEBI" id="CHEBI:57287"/>
        <dbReference type="ChEBI" id="CHEBI:57392"/>
        <dbReference type="ChEBI" id="CHEBI:58853"/>
        <dbReference type="EC" id="2.3.3.5"/>
    </reaction>
</comment>
<dbReference type="InterPro" id="IPR002020">
    <property type="entry name" value="Citrate_synthase"/>
</dbReference>
<evidence type="ECO:0000256" key="9">
    <source>
        <dbReference type="RuleBase" id="RU003406"/>
    </source>
</evidence>
<dbReference type="PIRSF" id="PIRSF001369">
    <property type="entry name" value="Citrate_synth"/>
    <property type="match status" value="1"/>
</dbReference>
<sequence>MTGSSAAVAVPGVKKKTGGLAGVVAGETGISAAGGAHTLEYRGYSIYELAEHAEFEEVAYLLLYGELPTARELKHYKNNLANQRDLPAALKAVLEMIPANAHPMDVMRTATSFLGNLEPEAKNHDQVAVVNRLLAAYPAILAYWWHFTRSGKKINCMTQGEGIADHFLTLLHGKAPSELHKKAMNVSLILYAEHEFNASTFTARIITSTMADIYSAVTGAIGALRGPLHGGANEAAMELIEKFKTPEEAVAGVRKMMTEKQLIMGFGHRVYTEADPRNVVIKSWSKKLADAAGNKTLYPVSEAIEMLMWDEKHLFPNLDFYSASSYHFMGIPTPMFTPIFVMSRISGWAAHIFEQRANNKLIRPNADYTGPKTRAFVPVGQRG</sequence>